<dbReference type="InterPro" id="IPR005683">
    <property type="entry name" value="Tom22"/>
</dbReference>
<evidence type="ECO:0000313" key="13">
    <source>
        <dbReference type="EMBL" id="KAK0160755.1"/>
    </source>
</evidence>
<evidence type="ECO:0000256" key="4">
    <source>
        <dbReference type="ARBA" id="ARBA00022448"/>
    </source>
</evidence>
<protein>
    <recommendedName>
        <fullName evidence="3">Mitochondrial import receptor subunit TOM22 homolog</fullName>
    </recommendedName>
</protein>
<evidence type="ECO:0000256" key="10">
    <source>
        <dbReference type="ARBA" id="ARBA00023128"/>
    </source>
</evidence>
<evidence type="ECO:0000256" key="6">
    <source>
        <dbReference type="ARBA" id="ARBA00022787"/>
    </source>
</evidence>
<evidence type="ECO:0000256" key="11">
    <source>
        <dbReference type="ARBA" id="ARBA00023136"/>
    </source>
</evidence>
<dbReference type="Proteomes" id="UP001168990">
    <property type="component" value="Unassembled WGS sequence"/>
</dbReference>
<evidence type="ECO:0000256" key="3">
    <source>
        <dbReference type="ARBA" id="ARBA00016229"/>
    </source>
</evidence>
<evidence type="ECO:0000256" key="2">
    <source>
        <dbReference type="ARBA" id="ARBA00009874"/>
    </source>
</evidence>
<evidence type="ECO:0000256" key="12">
    <source>
        <dbReference type="ARBA" id="ARBA00023170"/>
    </source>
</evidence>
<dbReference type="AlphaFoldDB" id="A0AA39F106"/>
<keyword evidence="5" id="KW-0812">Transmembrane</keyword>
<comment type="subcellular location">
    <subcellularLocation>
        <location evidence="1">Mitochondrion outer membrane</location>
        <topology evidence="1">Single-pass membrane protein</topology>
    </subcellularLocation>
</comment>
<keyword evidence="8" id="KW-1133">Transmembrane helix</keyword>
<dbReference type="GO" id="GO:0005741">
    <property type="term" value="C:mitochondrial outer membrane"/>
    <property type="evidence" value="ECO:0007669"/>
    <property type="project" value="UniProtKB-SubCell"/>
</dbReference>
<sequence length="130" mass="14643">MGSGMIHNDVWSPGIRCILPAEEEYEEDETFVERLTGLTEMLPEGFRNFGYNFGIFLSSKFKSLYNLSCLATWALFSSSAILFAPMIIEVERTQMEELQRSQQKQVLLGPNATMSHMTGPGMAMAPPIQR</sequence>
<evidence type="ECO:0000256" key="8">
    <source>
        <dbReference type="ARBA" id="ARBA00022989"/>
    </source>
</evidence>
<keyword evidence="14" id="KW-1185">Reference proteome</keyword>
<evidence type="ECO:0000256" key="5">
    <source>
        <dbReference type="ARBA" id="ARBA00022692"/>
    </source>
</evidence>
<evidence type="ECO:0000256" key="1">
    <source>
        <dbReference type="ARBA" id="ARBA00004572"/>
    </source>
</evidence>
<keyword evidence="9" id="KW-0811">Translocation</keyword>
<dbReference type="GO" id="GO:0006886">
    <property type="term" value="P:intracellular protein transport"/>
    <property type="evidence" value="ECO:0007669"/>
    <property type="project" value="InterPro"/>
</dbReference>
<dbReference type="PANTHER" id="PTHR12504:SF0">
    <property type="entry name" value="MITOCHONDRIAL IMPORT RECEPTOR SUBUNIT TOM22 HOMOLOG"/>
    <property type="match status" value="1"/>
</dbReference>
<evidence type="ECO:0000256" key="7">
    <source>
        <dbReference type="ARBA" id="ARBA00022927"/>
    </source>
</evidence>
<accession>A0AA39F106</accession>
<organism evidence="13 14">
    <name type="scientific">Microctonus aethiopoides</name>
    <dbReference type="NCBI Taxonomy" id="144406"/>
    <lineage>
        <taxon>Eukaryota</taxon>
        <taxon>Metazoa</taxon>
        <taxon>Ecdysozoa</taxon>
        <taxon>Arthropoda</taxon>
        <taxon>Hexapoda</taxon>
        <taxon>Insecta</taxon>
        <taxon>Pterygota</taxon>
        <taxon>Neoptera</taxon>
        <taxon>Endopterygota</taxon>
        <taxon>Hymenoptera</taxon>
        <taxon>Apocrita</taxon>
        <taxon>Ichneumonoidea</taxon>
        <taxon>Braconidae</taxon>
        <taxon>Euphorinae</taxon>
        <taxon>Microctonus</taxon>
    </lineage>
</organism>
<keyword evidence="6" id="KW-1000">Mitochondrion outer membrane</keyword>
<evidence type="ECO:0000313" key="14">
    <source>
        <dbReference type="Proteomes" id="UP001168990"/>
    </source>
</evidence>
<keyword evidence="10" id="KW-0496">Mitochondrion</keyword>
<comment type="similarity">
    <text evidence="2">Belongs to the Tom22 family.</text>
</comment>
<dbReference type="EMBL" id="JAQQBS010001423">
    <property type="protein sequence ID" value="KAK0160755.1"/>
    <property type="molecule type" value="Genomic_DNA"/>
</dbReference>
<reference evidence="13" key="2">
    <citation type="submission" date="2023-03" db="EMBL/GenBank/DDBJ databases">
        <authorList>
            <person name="Inwood S.N."/>
            <person name="Skelly J.G."/>
            <person name="Guhlin J."/>
            <person name="Harrop T.W.R."/>
            <person name="Goldson S.G."/>
            <person name="Dearden P.K."/>
        </authorList>
    </citation>
    <scope>NUCLEOTIDE SEQUENCE</scope>
    <source>
        <strain evidence="13">Irish</strain>
        <tissue evidence="13">Whole body</tissue>
    </source>
</reference>
<proteinExistence type="inferred from homology"/>
<keyword evidence="11" id="KW-0472">Membrane</keyword>
<dbReference type="Pfam" id="PF04281">
    <property type="entry name" value="Tom22"/>
    <property type="match status" value="1"/>
</dbReference>
<keyword evidence="12" id="KW-0675">Receptor</keyword>
<gene>
    <name evidence="13" type="ORF">PV328_008127</name>
</gene>
<keyword evidence="4" id="KW-0813">Transport</keyword>
<dbReference type="CDD" id="cd22884">
    <property type="entry name" value="TOM22"/>
    <property type="match status" value="1"/>
</dbReference>
<dbReference type="PANTHER" id="PTHR12504">
    <property type="entry name" value="MITOCHONDRIAL IMPORT RECEPTOR SUBUNIT TOM22"/>
    <property type="match status" value="1"/>
</dbReference>
<keyword evidence="7" id="KW-0653">Protein transport</keyword>
<evidence type="ECO:0000256" key="9">
    <source>
        <dbReference type="ARBA" id="ARBA00023010"/>
    </source>
</evidence>
<name>A0AA39F106_9HYME</name>
<comment type="caution">
    <text evidence="13">The sequence shown here is derived from an EMBL/GenBank/DDBJ whole genome shotgun (WGS) entry which is preliminary data.</text>
</comment>
<reference evidence="13" key="1">
    <citation type="journal article" date="2023" name="bioRxiv">
        <title>Scaffold-level genome assemblies of two parasitoid biocontrol wasps reveal the parthenogenesis mechanism and an associated novel virus.</title>
        <authorList>
            <person name="Inwood S."/>
            <person name="Skelly J."/>
            <person name="Guhlin J."/>
            <person name="Harrop T."/>
            <person name="Goldson S."/>
            <person name="Dearden P."/>
        </authorList>
    </citation>
    <scope>NUCLEOTIDE SEQUENCE</scope>
    <source>
        <strain evidence="13">Irish</strain>
        <tissue evidence="13">Whole body</tissue>
    </source>
</reference>